<dbReference type="AlphaFoldDB" id="A0A1N7JJR3"/>
<accession>A0A1N7JJR3</accession>
<dbReference type="InterPro" id="IPR007791">
    <property type="entry name" value="DjlA_N"/>
</dbReference>
<organism evidence="2 3">
    <name type="scientific">Phaeovulum vinaykumarii</name>
    <dbReference type="NCBI Taxonomy" id="407234"/>
    <lineage>
        <taxon>Bacteria</taxon>
        <taxon>Pseudomonadati</taxon>
        <taxon>Pseudomonadota</taxon>
        <taxon>Alphaproteobacteria</taxon>
        <taxon>Rhodobacterales</taxon>
        <taxon>Paracoccaceae</taxon>
        <taxon>Phaeovulum</taxon>
    </lineage>
</organism>
<dbReference type="SUPFAM" id="SSF158682">
    <property type="entry name" value="TerB-like"/>
    <property type="match status" value="1"/>
</dbReference>
<name>A0A1N7JJR3_9RHOB</name>
<evidence type="ECO:0000313" key="2">
    <source>
        <dbReference type="EMBL" id="SIS49559.1"/>
    </source>
</evidence>
<proteinExistence type="predicted"/>
<dbReference type="Pfam" id="PF05099">
    <property type="entry name" value="TerB"/>
    <property type="match status" value="1"/>
</dbReference>
<feature type="domain" description="Co-chaperone DjlA N-terminal" evidence="1">
    <location>
        <begin position="25"/>
        <end position="141"/>
    </location>
</feature>
<evidence type="ECO:0000313" key="3">
    <source>
        <dbReference type="Proteomes" id="UP000186098"/>
    </source>
</evidence>
<dbReference type="RefSeq" id="WP_076362952.1">
    <property type="nucleotide sequence ID" value="NZ_FTOM01000001.1"/>
</dbReference>
<sequence>MFGHLLDLILGPTDTTGLARPDAEVALAALLVRVARADGFYDDSEKTRIERLLARRQGLSAEDARALRETAEGVEAEAPDTVRFTRALKDRIAYEDRTQVIEALWEIALADGARSADEDALIRLAAPLLGVSDRDSGLARQRVARRLAEG</sequence>
<dbReference type="OrthoDB" id="5402150at2"/>
<dbReference type="Gene3D" id="1.10.3680.10">
    <property type="entry name" value="TerB-like"/>
    <property type="match status" value="1"/>
</dbReference>
<evidence type="ECO:0000259" key="1">
    <source>
        <dbReference type="Pfam" id="PF05099"/>
    </source>
</evidence>
<dbReference type="CDD" id="cd07313">
    <property type="entry name" value="terB_like_2"/>
    <property type="match status" value="1"/>
</dbReference>
<reference evidence="3" key="1">
    <citation type="submission" date="2017-01" db="EMBL/GenBank/DDBJ databases">
        <authorList>
            <person name="Varghese N."/>
            <person name="Submissions S."/>
        </authorList>
    </citation>
    <scope>NUCLEOTIDE SEQUENCE [LARGE SCALE GENOMIC DNA]</scope>
    <source>
        <strain evidence="3">DSM 18714</strain>
    </source>
</reference>
<dbReference type="STRING" id="407234.SAMN05421795_10166"/>
<dbReference type="EMBL" id="FTOM01000001">
    <property type="protein sequence ID" value="SIS49559.1"/>
    <property type="molecule type" value="Genomic_DNA"/>
</dbReference>
<protein>
    <submittedName>
        <fullName evidence="2">Uncharacterized conserved protein, tellurite resistance protein B (TerB) family</fullName>
    </submittedName>
</protein>
<dbReference type="InterPro" id="IPR029024">
    <property type="entry name" value="TerB-like"/>
</dbReference>
<dbReference type="Proteomes" id="UP000186098">
    <property type="component" value="Unassembled WGS sequence"/>
</dbReference>
<keyword evidence="3" id="KW-1185">Reference proteome</keyword>
<gene>
    <name evidence="2" type="ORF">SAMN05421795_10166</name>
</gene>